<keyword evidence="3" id="KW-1185">Reference proteome</keyword>
<gene>
    <name evidence="2" type="ORF">CDAR_499471</name>
</gene>
<dbReference type="AlphaFoldDB" id="A0AAV4SFU2"/>
<evidence type="ECO:0000313" key="2">
    <source>
        <dbReference type="EMBL" id="GIY30723.1"/>
    </source>
</evidence>
<dbReference type="EMBL" id="BPLQ01007536">
    <property type="protein sequence ID" value="GIY30723.1"/>
    <property type="molecule type" value="Genomic_DNA"/>
</dbReference>
<evidence type="ECO:0000313" key="3">
    <source>
        <dbReference type="Proteomes" id="UP001054837"/>
    </source>
</evidence>
<reference evidence="2 3" key="1">
    <citation type="submission" date="2021-06" db="EMBL/GenBank/DDBJ databases">
        <title>Caerostris darwini draft genome.</title>
        <authorList>
            <person name="Kono N."/>
            <person name="Arakawa K."/>
        </authorList>
    </citation>
    <scope>NUCLEOTIDE SEQUENCE [LARGE SCALE GENOMIC DNA]</scope>
</reference>
<dbReference type="Proteomes" id="UP001054837">
    <property type="component" value="Unassembled WGS sequence"/>
</dbReference>
<evidence type="ECO:0000256" key="1">
    <source>
        <dbReference type="SAM" id="MobiDB-lite"/>
    </source>
</evidence>
<protein>
    <recommendedName>
        <fullName evidence="4">HNH homing endonuclease</fullName>
    </recommendedName>
</protein>
<organism evidence="2 3">
    <name type="scientific">Caerostris darwini</name>
    <dbReference type="NCBI Taxonomy" id="1538125"/>
    <lineage>
        <taxon>Eukaryota</taxon>
        <taxon>Metazoa</taxon>
        <taxon>Ecdysozoa</taxon>
        <taxon>Arthropoda</taxon>
        <taxon>Chelicerata</taxon>
        <taxon>Arachnida</taxon>
        <taxon>Araneae</taxon>
        <taxon>Araneomorphae</taxon>
        <taxon>Entelegynae</taxon>
        <taxon>Araneoidea</taxon>
        <taxon>Araneidae</taxon>
        <taxon>Caerostris</taxon>
    </lineage>
</organism>
<evidence type="ECO:0008006" key="4">
    <source>
        <dbReference type="Google" id="ProtNLM"/>
    </source>
</evidence>
<accession>A0AAV4SFU2</accession>
<sequence>MQRTHIMPRALHEPYARHFFAVRERCCREASIKCRLYLRLAESERASVVKTGCAPSHALRLSPPFIGAGDGTTLASGRITTRQDAENSALARATEHRGNTQSVRTIDRRNRRNRASE</sequence>
<proteinExistence type="predicted"/>
<name>A0AAV4SFU2_9ARAC</name>
<comment type="caution">
    <text evidence="2">The sequence shown here is derived from an EMBL/GenBank/DDBJ whole genome shotgun (WGS) entry which is preliminary data.</text>
</comment>
<feature type="region of interest" description="Disordered" evidence="1">
    <location>
        <begin position="80"/>
        <end position="117"/>
    </location>
</feature>